<keyword evidence="3" id="KW-1185">Reference proteome</keyword>
<organism evidence="3 4">
    <name type="scientific">Punica granatum</name>
    <name type="common">Pomegranate</name>
    <dbReference type="NCBI Taxonomy" id="22663"/>
    <lineage>
        <taxon>Eukaryota</taxon>
        <taxon>Viridiplantae</taxon>
        <taxon>Streptophyta</taxon>
        <taxon>Embryophyta</taxon>
        <taxon>Tracheophyta</taxon>
        <taxon>Spermatophyta</taxon>
        <taxon>Magnoliopsida</taxon>
        <taxon>eudicotyledons</taxon>
        <taxon>Gunneridae</taxon>
        <taxon>Pentapetalae</taxon>
        <taxon>rosids</taxon>
        <taxon>malvids</taxon>
        <taxon>Myrtales</taxon>
        <taxon>Lythraceae</taxon>
        <taxon>Punica</taxon>
    </lineage>
</organism>
<dbReference type="OrthoDB" id="1740536at2759"/>
<name>A0A6P8DKI8_PUNGR</name>
<evidence type="ECO:0000259" key="2">
    <source>
        <dbReference type="Pfam" id="PF03732"/>
    </source>
</evidence>
<dbReference type="RefSeq" id="XP_031392168.1">
    <property type="nucleotide sequence ID" value="XM_031536308.1"/>
</dbReference>
<protein>
    <submittedName>
        <fullName evidence="4">Uncharacterized protein LOC116204225</fullName>
    </submittedName>
</protein>
<dbReference type="InterPro" id="IPR005162">
    <property type="entry name" value="Retrotrans_gag_dom"/>
</dbReference>
<accession>A0A6P8DKI8</accession>
<reference evidence="3" key="1">
    <citation type="journal article" date="2020" name="Plant Biotechnol. J.">
        <title>The pomegranate (Punica granatum L.) draft genome dissects genetic divergence between soft- and hard-seeded cultivars.</title>
        <authorList>
            <person name="Luo X."/>
            <person name="Li H."/>
            <person name="Wu Z."/>
            <person name="Yao W."/>
            <person name="Zhao P."/>
            <person name="Cao D."/>
            <person name="Yu H."/>
            <person name="Li K."/>
            <person name="Poudel K."/>
            <person name="Zhao D."/>
            <person name="Zhang F."/>
            <person name="Xia X."/>
            <person name="Chen L."/>
            <person name="Wang Q."/>
            <person name="Jing D."/>
            <person name="Cao S."/>
        </authorList>
    </citation>
    <scope>NUCLEOTIDE SEQUENCE [LARGE SCALE GENOMIC DNA]</scope>
    <source>
        <strain evidence="3">cv. Tunisia</strain>
    </source>
</reference>
<dbReference type="Proteomes" id="UP000515151">
    <property type="component" value="Chromosome 4"/>
</dbReference>
<dbReference type="PANTHER" id="PTHR32108">
    <property type="entry name" value="DNA-DIRECTED RNA POLYMERASE SUBUNIT ALPHA"/>
    <property type="match status" value="1"/>
</dbReference>
<evidence type="ECO:0000313" key="4">
    <source>
        <dbReference type="RefSeq" id="XP_031392168.1"/>
    </source>
</evidence>
<feature type="domain" description="Retrotransposon gag" evidence="2">
    <location>
        <begin position="75"/>
        <end position="140"/>
    </location>
</feature>
<sequence>MKETIRALQANETRPNASYGDYSLFPSMRLPSKVKIPEFKTYEGTTDPRHHLRHYRGKILQYWDYEEFVIHSFQDSLTGSALDWFMSLKAEDIPTWADLSRKFIDQYQCYAETPSTLQELSTREMAQGQKFEDYAAKWRAQAAKHIPPISKVQHIQLFHSTIRGVYYSHLLANTSSFFDLIEAEKKLDMGMKLDGMEGPVGKGEGEPSRRTTVGVPSTGGRKGKETAVNIVNSGHPRAQHYLVNLAPVPPAAPAYFPPPPQHQPQSIYYSAPTVPPPMTSQPFVHHYTPVSTPSPQPKPPMSRAPPPAQQAPGSQGPQVDAAQYRSRKQRIDNNRLTFNVIRPPNVQANPLPDHRPSSGPYINMISVCTLWEDANVQDDPPPFVIDYTPKEPTVEFTRHIASLAPLVIDIPAREPYLDNKVPWTYERGVGNLERQFSVMGVTRSGRVYENPVITDKGKARATEVGAVPRTTPFPPNKVTEEEVEVFMKIIKASEYRVVEQMAKSPAHVSLLTLLLSSEPHREALLQVLTAVQVPKETPLDRIEATVSSIFSNTISFSEDELPSEGWAQSRALHIVCKCNNYVIGES</sequence>
<dbReference type="PANTHER" id="PTHR32108:SF9">
    <property type="entry name" value="REVERSE TRANSCRIPTASE RNASE H-LIKE DOMAIN-CONTAINING PROTEIN"/>
    <property type="match status" value="1"/>
</dbReference>
<dbReference type="AlphaFoldDB" id="A0A6P8DKI8"/>
<proteinExistence type="predicted"/>
<feature type="region of interest" description="Disordered" evidence="1">
    <location>
        <begin position="198"/>
        <end position="224"/>
    </location>
</feature>
<feature type="region of interest" description="Disordered" evidence="1">
    <location>
        <begin position="279"/>
        <end position="324"/>
    </location>
</feature>
<dbReference type="GeneID" id="116204225"/>
<feature type="compositionally biased region" description="Pro residues" evidence="1">
    <location>
        <begin position="292"/>
        <end position="309"/>
    </location>
</feature>
<reference evidence="4" key="2">
    <citation type="submission" date="2025-08" db="UniProtKB">
        <authorList>
            <consortium name="RefSeq"/>
        </authorList>
    </citation>
    <scope>IDENTIFICATION</scope>
    <source>
        <tissue evidence="4">Leaf</tissue>
    </source>
</reference>
<dbReference type="Pfam" id="PF03732">
    <property type="entry name" value="Retrotrans_gag"/>
    <property type="match status" value="1"/>
</dbReference>
<evidence type="ECO:0000313" key="3">
    <source>
        <dbReference type="Proteomes" id="UP000515151"/>
    </source>
</evidence>
<evidence type="ECO:0000256" key="1">
    <source>
        <dbReference type="SAM" id="MobiDB-lite"/>
    </source>
</evidence>
<gene>
    <name evidence="4" type="primary">LOC116204225</name>
</gene>